<name>A0A2P2NP30_RHIMU</name>
<evidence type="ECO:0000313" key="1">
    <source>
        <dbReference type="EMBL" id="MBX44195.1"/>
    </source>
</evidence>
<dbReference type="AlphaFoldDB" id="A0A2P2NP30"/>
<proteinExistence type="predicted"/>
<sequence length="32" mass="3912">MVMCGPKCQIMHQCLSCSAFYKWYHFRIRLET</sequence>
<dbReference type="EMBL" id="GGEC01063711">
    <property type="protein sequence ID" value="MBX44195.1"/>
    <property type="molecule type" value="Transcribed_RNA"/>
</dbReference>
<organism evidence="1">
    <name type="scientific">Rhizophora mucronata</name>
    <name type="common">Asiatic mangrove</name>
    <dbReference type="NCBI Taxonomy" id="61149"/>
    <lineage>
        <taxon>Eukaryota</taxon>
        <taxon>Viridiplantae</taxon>
        <taxon>Streptophyta</taxon>
        <taxon>Embryophyta</taxon>
        <taxon>Tracheophyta</taxon>
        <taxon>Spermatophyta</taxon>
        <taxon>Magnoliopsida</taxon>
        <taxon>eudicotyledons</taxon>
        <taxon>Gunneridae</taxon>
        <taxon>Pentapetalae</taxon>
        <taxon>rosids</taxon>
        <taxon>fabids</taxon>
        <taxon>Malpighiales</taxon>
        <taxon>Rhizophoraceae</taxon>
        <taxon>Rhizophora</taxon>
    </lineage>
</organism>
<reference evidence="1" key="1">
    <citation type="submission" date="2018-02" db="EMBL/GenBank/DDBJ databases">
        <title>Rhizophora mucronata_Transcriptome.</title>
        <authorList>
            <person name="Meera S.P."/>
            <person name="Sreeshan A."/>
            <person name="Augustine A."/>
        </authorList>
    </citation>
    <scope>NUCLEOTIDE SEQUENCE</scope>
    <source>
        <tissue evidence="1">Leaf</tissue>
    </source>
</reference>
<accession>A0A2P2NP30</accession>
<protein>
    <submittedName>
        <fullName evidence="1">Uncharacterized protein</fullName>
    </submittedName>
</protein>